<name>A0A139AUF2_GONPJ</name>
<dbReference type="PANTHER" id="PTHR13832">
    <property type="entry name" value="PROTEIN PHOSPHATASE 2C"/>
    <property type="match status" value="1"/>
</dbReference>
<feature type="compositionally biased region" description="Basic and acidic residues" evidence="1">
    <location>
        <begin position="610"/>
        <end position="621"/>
    </location>
</feature>
<feature type="domain" description="PPM-type phosphatase" evidence="2">
    <location>
        <begin position="152"/>
        <end position="534"/>
    </location>
</feature>
<feature type="region of interest" description="Disordered" evidence="1">
    <location>
        <begin position="547"/>
        <end position="569"/>
    </location>
</feature>
<dbReference type="Pfam" id="PF00481">
    <property type="entry name" value="PP2C"/>
    <property type="match status" value="2"/>
</dbReference>
<evidence type="ECO:0000256" key="1">
    <source>
        <dbReference type="SAM" id="MobiDB-lite"/>
    </source>
</evidence>
<feature type="compositionally biased region" description="Basic and acidic residues" evidence="1">
    <location>
        <begin position="301"/>
        <end position="311"/>
    </location>
</feature>
<dbReference type="SMART" id="SM00332">
    <property type="entry name" value="PP2Cc"/>
    <property type="match status" value="1"/>
</dbReference>
<dbReference type="CDD" id="cd00143">
    <property type="entry name" value="PP2Cc"/>
    <property type="match status" value="1"/>
</dbReference>
<dbReference type="SUPFAM" id="SSF81606">
    <property type="entry name" value="PP2C-like"/>
    <property type="match status" value="1"/>
</dbReference>
<dbReference type="STRING" id="1344416.A0A139AUF2"/>
<dbReference type="PROSITE" id="PS51746">
    <property type="entry name" value="PPM_2"/>
    <property type="match status" value="1"/>
</dbReference>
<dbReference type="Gene3D" id="3.60.40.10">
    <property type="entry name" value="PPM-type phosphatase domain"/>
    <property type="match status" value="1"/>
</dbReference>
<reference evidence="3 4" key="1">
    <citation type="journal article" date="2015" name="Genome Biol. Evol.">
        <title>Phylogenomic analyses indicate that early fungi evolved digesting cell walls of algal ancestors of land plants.</title>
        <authorList>
            <person name="Chang Y."/>
            <person name="Wang S."/>
            <person name="Sekimoto S."/>
            <person name="Aerts A.L."/>
            <person name="Choi C."/>
            <person name="Clum A."/>
            <person name="LaButti K.M."/>
            <person name="Lindquist E.A."/>
            <person name="Yee Ngan C."/>
            <person name="Ohm R.A."/>
            <person name="Salamov A.A."/>
            <person name="Grigoriev I.V."/>
            <person name="Spatafora J.W."/>
            <person name="Berbee M.L."/>
        </authorList>
    </citation>
    <scope>NUCLEOTIDE SEQUENCE [LARGE SCALE GENOMIC DNA]</scope>
    <source>
        <strain evidence="3 4">JEL478</strain>
    </source>
</reference>
<gene>
    <name evidence="3" type="ORF">M427DRAFT_66740</name>
</gene>
<dbReference type="OrthoDB" id="420076at2759"/>
<dbReference type="InterPro" id="IPR036457">
    <property type="entry name" value="PPM-type-like_dom_sf"/>
</dbReference>
<sequence>MRSTRSIQPPIPLRVLLAPALHSIPLHPYQSQPILHFPQTTRAATRASQTPRPKTSTFLGLAHGSCLERRYSSSKHNQSHASALVGPGVGNVWTEEQVAAFVTEKEALCGEVRLRSWAKSDPLSIPSASSLPHPLTFVSTNTLAANDPTEDNYSIVAYPATSSRDGGEGAPHGPPLVILTVADGHGGGEVARIVAAHLPRYVARHVRPLLDGMWHPEVDLLDVDDVGRALKSAARVLDADILSGRLEEVDRPEVARQGACAVWAVVRGDQVWVGNVGDCGAVVGVLKAAAESELDATQESGKQDTGKRNASDDVTAMKQARSKPTDVFDAIPLTSPHTLESPDELRRLVQNRPPSIWPLLTRGGRVAGVLVPTRAFGDAGLKWGVETGRMVGGVDGAWWQAAEGPEEERAVGPPYVGAEAEVVYYGPKVQVHENAADADGGESSGRENDVGEAVPHVLVLASDGVWDEMSGAESLRTVSSVVMESPAGTHVMRNPSSALVHRSLGATHLARVAVATHPYPRSVRDDATAIVAGMLVRRGSVAWGVGESDGEMKDGARAQRGLSTGDHSESVGANFGVGSMWGLCDVGSEESATGPERLAQWVAQKKRRMRSDPRRQWGDRG</sequence>
<protein>
    <submittedName>
        <fullName evidence="3">Protein serine/threonine phosphatase 2C</fullName>
    </submittedName>
</protein>
<evidence type="ECO:0000259" key="2">
    <source>
        <dbReference type="PROSITE" id="PS51746"/>
    </source>
</evidence>
<accession>A0A139AUF2</accession>
<dbReference type="EMBL" id="KQ965736">
    <property type="protein sequence ID" value="KXS20203.1"/>
    <property type="molecule type" value="Genomic_DNA"/>
</dbReference>
<proteinExistence type="predicted"/>
<organism evidence="3 4">
    <name type="scientific">Gonapodya prolifera (strain JEL478)</name>
    <name type="common">Monoblepharis prolifera</name>
    <dbReference type="NCBI Taxonomy" id="1344416"/>
    <lineage>
        <taxon>Eukaryota</taxon>
        <taxon>Fungi</taxon>
        <taxon>Fungi incertae sedis</taxon>
        <taxon>Chytridiomycota</taxon>
        <taxon>Chytridiomycota incertae sedis</taxon>
        <taxon>Monoblepharidomycetes</taxon>
        <taxon>Monoblepharidales</taxon>
        <taxon>Gonapodyaceae</taxon>
        <taxon>Gonapodya</taxon>
    </lineage>
</organism>
<dbReference type="Proteomes" id="UP000070544">
    <property type="component" value="Unassembled WGS sequence"/>
</dbReference>
<dbReference type="InterPro" id="IPR015655">
    <property type="entry name" value="PP2C"/>
</dbReference>
<dbReference type="InterPro" id="IPR001932">
    <property type="entry name" value="PPM-type_phosphatase-like_dom"/>
</dbReference>
<dbReference type="GO" id="GO:0004722">
    <property type="term" value="F:protein serine/threonine phosphatase activity"/>
    <property type="evidence" value="ECO:0007669"/>
    <property type="project" value="InterPro"/>
</dbReference>
<evidence type="ECO:0000313" key="3">
    <source>
        <dbReference type="EMBL" id="KXS20203.1"/>
    </source>
</evidence>
<dbReference type="PANTHER" id="PTHR13832:SF792">
    <property type="entry name" value="GM14286P"/>
    <property type="match status" value="1"/>
</dbReference>
<evidence type="ECO:0000313" key="4">
    <source>
        <dbReference type="Proteomes" id="UP000070544"/>
    </source>
</evidence>
<feature type="region of interest" description="Disordered" evidence="1">
    <location>
        <begin position="602"/>
        <end position="621"/>
    </location>
</feature>
<keyword evidence="4" id="KW-1185">Reference proteome</keyword>
<dbReference type="AlphaFoldDB" id="A0A139AUF2"/>
<feature type="region of interest" description="Disordered" evidence="1">
    <location>
        <begin position="294"/>
        <end position="339"/>
    </location>
</feature>